<feature type="compositionally biased region" description="Basic and acidic residues" evidence="2">
    <location>
        <begin position="358"/>
        <end position="370"/>
    </location>
</feature>
<feature type="compositionally biased region" description="Basic residues" evidence="2">
    <location>
        <begin position="33"/>
        <end position="45"/>
    </location>
</feature>
<feature type="compositionally biased region" description="Basic and acidic residues" evidence="2">
    <location>
        <begin position="303"/>
        <end position="313"/>
    </location>
</feature>
<feature type="compositionally biased region" description="Basic and acidic residues" evidence="2">
    <location>
        <begin position="323"/>
        <end position="349"/>
    </location>
</feature>
<feature type="compositionally biased region" description="Basic and acidic residues" evidence="2">
    <location>
        <begin position="581"/>
        <end position="614"/>
    </location>
</feature>
<feature type="region of interest" description="Disordered" evidence="2">
    <location>
        <begin position="441"/>
        <end position="487"/>
    </location>
</feature>
<evidence type="ECO:0008006" key="5">
    <source>
        <dbReference type="Google" id="ProtNLM"/>
    </source>
</evidence>
<feature type="compositionally biased region" description="Basic and acidic residues" evidence="2">
    <location>
        <begin position="988"/>
        <end position="997"/>
    </location>
</feature>
<feature type="compositionally biased region" description="Polar residues" evidence="2">
    <location>
        <begin position="1081"/>
        <end position="1092"/>
    </location>
</feature>
<feature type="region of interest" description="Disordered" evidence="2">
    <location>
        <begin position="1204"/>
        <end position="1224"/>
    </location>
</feature>
<name>A0AAE0VZU9_9BIVA</name>
<proteinExistence type="predicted"/>
<gene>
    <name evidence="3" type="ORF">CHS0354_015672</name>
</gene>
<comment type="caution">
    <text evidence="3">The sequence shown here is derived from an EMBL/GenBank/DDBJ whole genome shotgun (WGS) entry which is preliminary data.</text>
</comment>
<feature type="region of interest" description="Disordered" evidence="2">
    <location>
        <begin position="1254"/>
        <end position="1319"/>
    </location>
</feature>
<evidence type="ECO:0000313" key="4">
    <source>
        <dbReference type="Proteomes" id="UP001195483"/>
    </source>
</evidence>
<reference evidence="3" key="3">
    <citation type="submission" date="2023-05" db="EMBL/GenBank/DDBJ databases">
        <authorList>
            <person name="Smith C.H."/>
        </authorList>
    </citation>
    <scope>NUCLEOTIDE SEQUENCE</scope>
    <source>
        <strain evidence="3">CHS0354</strain>
        <tissue evidence="3">Mantle</tissue>
    </source>
</reference>
<feature type="region of interest" description="Disordered" evidence="2">
    <location>
        <begin position="1"/>
        <end position="55"/>
    </location>
</feature>
<feature type="compositionally biased region" description="Basic residues" evidence="2">
    <location>
        <begin position="1093"/>
        <end position="1108"/>
    </location>
</feature>
<dbReference type="EMBL" id="JAEAOA010000977">
    <property type="protein sequence ID" value="KAK3596818.1"/>
    <property type="molecule type" value="Genomic_DNA"/>
</dbReference>
<keyword evidence="4" id="KW-1185">Reference proteome</keyword>
<evidence type="ECO:0000256" key="1">
    <source>
        <dbReference type="SAM" id="Coils"/>
    </source>
</evidence>
<feature type="region of interest" description="Disordered" evidence="2">
    <location>
        <begin position="572"/>
        <end position="614"/>
    </location>
</feature>
<feature type="compositionally biased region" description="Basic and acidic residues" evidence="2">
    <location>
        <begin position="883"/>
        <end position="895"/>
    </location>
</feature>
<accession>A0AAE0VZU9</accession>
<feature type="region of interest" description="Disordered" evidence="2">
    <location>
        <begin position="1336"/>
        <end position="1358"/>
    </location>
</feature>
<evidence type="ECO:0000256" key="2">
    <source>
        <dbReference type="SAM" id="MobiDB-lite"/>
    </source>
</evidence>
<dbReference type="Proteomes" id="UP001195483">
    <property type="component" value="Unassembled WGS sequence"/>
</dbReference>
<feature type="compositionally biased region" description="Low complexity" evidence="2">
    <location>
        <begin position="1024"/>
        <end position="1034"/>
    </location>
</feature>
<feature type="compositionally biased region" description="Basic residues" evidence="2">
    <location>
        <begin position="1264"/>
        <end position="1276"/>
    </location>
</feature>
<feature type="region of interest" description="Disordered" evidence="2">
    <location>
        <begin position="734"/>
        <end position="805"/>
    </location>
</feature>
<feature type="coiled-coil region" evidence="1">
    <location>
        <begin position="83"/>
        <end position="110"/>
    </location>
</feature>
<keyword evidence="1" id="KW-0175">Coiled coil</keyword>
<reference evidence="3" key="1">
    <citation type="journal article" date="2021" name="Genome Biol. Evol.">
        <title>A High-Quality Reference Genome for a Parasitic Bivalve with Doubly Uniparental Inheritance (Bivalvia: Unionida).</title>
        <authorList>
            <person name="Smith C.H."/>
        </authorList>
    </citation>
    <scope>NUCLEOTIDE SEQUENCE</scope>
    <source>
        <strain evidence="3">CHS0354</strain>
    </source>
</reference>
<feature type="compositionally biased region" description="Basic residues" evidence="2">
    <location>
        <begin position="896"/>
        <end position="908"/>
    </location>
</feature>
<feature type="compositionally biased region" description="Polar residues" evidence="2">
    <location>
        <begin position="1"/>
        <end position="25"/>
    </location>
</feature>
<evidence type="ECO:0000313" key="3">
    <source>
        <dbReference type="EMBL" id="KAK3596818.1"/>
    </source>
</evidence>
<feature type="compositionally biased region" description="Basic and acidic residues" evidence="2">
    <location>
        <begin position="1277"/>
        <end position="1312"/>
    </location>
</feature>
<organism evidence="3 4">
    <name type="scientific">Potamilus streckersoni</name>
    <dbReference type="NCBI Taxonomy" id="2493646"/>
    <lineage>
        <taxon>Eukaryota</taxon>
        <taxon>Metazoa</taxon>
        <taxon>Spiralia</taxon>
        <taxon>Lophotrochozoa</taxon>
        <taxon>Mollusca</taxon>
        <taxon>Bivalvia</taxon>
        <taxon>Autobranchia</taxon>
        <taxon>Heteroconchia</taxon>
        <taxon>Palaeoheterodonta</taxon>
        <taxon>Unionida</taxon>
        <taxon>Unionoidea</taxon>
        <taxon>Unionidae</taxon>
        <taxon>Ambleminae</taxon>
        <taxon>Lampsilini</taxon>
        <taxon>Potamilus</taxon>
    </lineage>
</organism>
<sequence>MADSTVTPKVDSNNEKNVNVGQSADENAFVTPGKKKKRSLKKIPSRPKSDLNLSKGKFKSISTPKNYSFLNVSVQKQTLRANNRILAQSLAKSREELRAANNRIFQLHREQQDILQENNRLHRVAGLKDEEIETEVQKRLQLLMMDMKTNLREISHHMLKSGEILNELHEKCLSYSRPSVSGSRSLSVGNISTRSSDGGLQCNTNRRSIYCQPSKLNQPSTHDFLPKADELEMGGFSTKRNSVEGHHDMSLIMEQSTLDDTCAELGEMAAIVPLPAVSESAEHPSLQKAEVGLPQRIRIRRNSGVEKAEKPDSKGGNLQSASKQKENNAKEVKHEKSIAEYVEKLEKGEQNPQTSAELKGRANTSDEDKSNYTAALKDNKDLKEVIYPKKRRETFVVPSSVLLKAENHKKEMAATLSNFEPMEFENIDDETITLVSGSPISAVSSENEQPKKQEPGPSGDGENIKSKRETFCLPNPFKPTKEPIRTPPKISSQEVLAKLIHKQAEDKSQEQNCTNLWLSHPEEEVTTFFNTDMEFTAVIDTKKLIDEGENMLNQDDTSLKDFAKIGSSKLTKTGKLQSGTENKKEELDHVKAKGDDGLEDADKERKRSKKEEEKIKGHVELRLAKPGKIVFSASRKQLDGTRMPVPAKAISKTKLKQKKTVIETPNKESNKISSIFDFHDRTPNIKLEQTDHLKQGKSIYDISLNETAKDEPLPSLKEFKDKLLRDSHAKAVKQGTLESAKQVNLESSKQGTSDIDNSTRKGISASTKQSRSQLRSRPISKMKAEENESSLDKAQSNEEKSSSDNSLLLLKEVPLVHVEYPVQMGENIYCLPLKSGSDDEDSKPVCRGRSQSRSKYAAPDNKDDSEAISSRNRSKSRSRLKRAKNESDSDEEWKPSRGRSRSRPRSKKTTLEDGSSGKKNQSDSCRGRSRSQQRPKESLIDSDNEDEAISLKPSTRSHSRSRNKLGLESFNKEEISNENTSRTKSSGRKAEEAEKIQIIEQTANSIVYSLPLKGCSDDEDSIEKSQSQSNVNSRSRSRSRSKVGTVPSESDAAEENDDSKRDKGKRVKSSSSQKDLIEMSNPKSGSRNLSISHNHKTPSSKETRKKSIKEKDNILANEDANDVDILSHGKSSQNLLSVSPNSIFTDVEVHRIQSDDDLITKIDKENNSHSSPTRLQEEKIYSEVEQILRKENCEKFDHCSIPLDKDCSSGATNSDSDSSLRFVTRKRGESLKVDQIEDKILDVAEDSIKRSIEDIEENGSKSVKSAKSRTCKNTAKRVRETDTKDSTPKKGKNKEGKSASKKENSKDEKENQSLKNIRKRLTMLKYSTSKIILQDCSKKQHSNVKESPSSGIRRTADTAFETDINFTDREREEEFKKPRRAASAVVSYVLPNMRKKLRREDVISNTVFKAPVHKSPSKDEN</sequence>
<feature type="region of interest" description="Disordered" evidence="2">
    <location>
        <begin position="280"/>
        <end position="375"/>
    </location>
</feature>
<protein>
    <recommendedName>
        <fullName evidence="5">Shugoshin C-terminal domain-containing protein</fullName>
    </recommendedName>
</protein>
<feature type="region of interest" description="Disordered" evidence="2">
    <location>
        <begin position="833"/>
        <end position="1123"/>
    </location>
</feature>
<reference evidence="3" key="2">
    <citation type="journal article" date="2021" name="Genome Biol. Evol.">
        <title>Developing a high-quality reference genome for a parasitic bivalve with doubly uniparental inheritance (Bivalvia: Unionida).</title>
        <authorList>
            <person name="Smith C.H."/>
        </authorList>
    </citation>
    <scope>NUCLEOTIDE SEQUENCE</scope>
    <source>
        <strain evidence="3">CHS0354</strain>
        <tissue evidence="3">Mantle</tissue>
    </source>
</reference>
<feature type="compositionally biased region" description="Polar residues" evidence="2">
    <location>
        <begin position="736"/>
        <end position="775"/>
    </location>
</feature>
<feature type="compositionally biased region" description="Basic residues" evidence="2">
    <location>
        <begin position="872"/>
        <end position="882"/>
    </location>
</feature>